<dbReference type="PROSITE" id="PS50097">
    <property type="entry name" value="BTB"/>
    <property type="match status" value="1"/>
</dbReference>
<reference evidence="6" key="3">
    <citation type="submission" date="2022-01" db="EMBL/GenBank/DDBJ databases">
        <authorList>
            <person name="Rubenstein D.R."/>
        </authorList>
    </citation>
    <scope>NUCLEOTIDE SEQUENCE</scope>
    <source>
        <strain evidence="6">SS15</strain>
        <tissue evidence="6">Liver</tissue>
    </source>
</reference>
<keyword evidence="7" id="KW-1185">Reference proteome</keyword>
<dbReference type="Proteomes" id="UP000618051">
    <property type="component" value="Unassembled WGS sequence"/>
</dbReference>
<feature type="region of interest" description="Disordered" evidence="3">
    <location>
        <begin position="594"/>
        <end position="614"/>
    </location>
</feature>
<dbReference type="InterPro" id="IPR015915">
    <property type="entry name" value="Kelch-typ_b-propeller"/>
</dbReference>
<protein>
    <submittedName>
        <fullName evidence="5">Kelch-like protein 10</fullName>
    </submittedName>
</protein>
<reference evidence="6 7" key="2">
    <citation type="journal article" date="2021" name="J. Hered.">
        <title>Feather Gene Expression Elucidates the Developmental Basis of Plumage Iridescence in African Starlings.</title>
        <authorList>
            <person name="Rubenstein D.R."/>
            <person name="Corvelo A."/>
            <person name="MacManes M.D."/>
            <person name="Maia R."/>
            <person name="Narzisi G."/>
            <person name="Rousaki A."/>
            <person name="Vandenabeele P."/>
            <person name="Shawkey M.D."/>
            <person name="Solomon J."/>
        </authorList>
    </citation>
    <scope>NUCLEOTIDE SEQUENCE [LARGE SCALE GENOMIC DNA]</scope>
    <source>
        <strain evidence="6">SS15</strain>
    </source>
</reference>
<dbReference type="CDD" id="cd18450">
    <property type="entry name" value="BACK_KLHL10"/>
    <property type="match status" value="1"/>
</dbReference>
<evidence type="ECO:0000256" key="2">
    <source>
        <dbReference type="ARBA" id="ARBA00022737"/>
    </source>
</evidence>
<dbReference type="InterPro" id="IPR006652">
    <property type="entry name" value="Kelch_1"/>
</dbReference>
<dbReference type="Gene3D" id="3.30.710.10">
    <property type="entry name" value="Potassium Channel Kv1.1, Chain A"/>
    <property type="match status" value="1"/>
</dbReference>
<dbReference type="Pfam" id="PF24681">
    <property type="entry name" value="Kelch_KLHDC2_KLHL20_DRC7"/>
    <property type="match status" value="1"/>
</dbReference>
<dbReference type="PRINTS" id="PR00501">
    <property type="entry name" value="KELCHREPEAT"/>
</dbReference>
<name>A0A835NJ67_9PASS</name>
<evidence type="ECO:0000256" key="3">
    <source>
        <dbReference type="SAM" id="MobiDB-lite"/>
    </source>
</evidence>
<accession>A0A835NJ67</accession>
<dbReference type="AlphaFoldDB" id="A0A835NJ67"/>
<feature type="compositionally biased region" description="Low complexity" evidence="3">
    <location>
        <begin position="594"/>
        <end position="605"/>
    </location>
</feature>
<feature type="non-terminal residue" evidence="5">
    <location>
        <position position="1"/>
    </location>
</feature>
<evidence type="ECO:0000313" key="7">
    <source>
        <dbReference type="Proteomes" id="UP000618051"/>
    </source>
</evidence>
<evidence type="ECO:0000313" key="6">
    <source>
        <dbReference type="EMBL" id="KAI1230309.1"/>
    </source>
</evidence>
<dbReference type="SMART" id="SM00225">
    <property type="entry name" value="BTB"/>
    <property type="match status" value="1"/>
</dbReference>
<dbReference type="EMBL" id="JADDUC020000031">
    <property type="protein sequence ID" value="KAI1230309.1"/>
    <property type="molecule type" value="Genomic_DNA"/>
</dbReference>
<dbReference type="PANTHER" id="PTHR45632:SF17">
    <property type="entry name" value="KELCH-LIKE PROTEIN 31"/>
    <property type="match status" value="1"/>
</dbReference>
<dbReference type="FunFam" id="1.25.40.420:FF:000001">
    <property type="entry name" value="Kelch-like family member 12"/>
    <property type="match status" value="1"/>
</dbReference>
<feature type="non-terminal residue" evidence="5">
    <location>
        <position position="898"/>
    </location>
</feature>
<dbReference type="Gene3D" id="1.25.40.420">
    <property type="match status" value="1"/>
</dbReference>
<dbReference type="InterPro" id="IPR011705">
    <property type="entry name" value="BACK"/>
</dbReference>
<dbReference type="Pfam" id="PF01344">
    <property type="entry name" value="Kelch_1"/>
    <property type="match status" value="2"/>
</dbReference>
<dbReference type="InterPro" id="IPR011333">
    <property type="entry name" value="SKP1/BTB/POZ_sf"/>
</dbReference>
<dbReference type="OrthoDB" id="191037at2759"/>
<feature type="domain" description="BTB" evidence="4">
    <location>
        <begin position="21"/>
        <end position="87"/>
    </location>
</feature>
<dbReference type="InterPro" id="IPR000210">
    <property type="entry name" value="BTB/POZ_dom"/>
</dbReference>
<evidence type="ECO:0000259" key="4">
    <source>
        <dbReference type="PROSITE" id="PS50097"/>
    </source>
</evidence>
<keyword evidence="2" id="KW-0677">Repeat</keyword>
<dbReference type="SUPFAM" id="SSF54695">
    <property type="entry name" value="POZ domain"/>
    <property type="match status" value="1"/>
</dbReference>
<evidence type="ECO:0000313" key="5">
    <source>
        <dbReference type="EMBL" id="KAG0116124.1"/>
    </source>
</evidence>
<dbReference type="SUPFAM" id="SSF117281">
    <property type="entry name" value="Kelch motif"/>
    <property type="match status" value="1"/>
</dbReference>
<dbReference type="SMART" id="SM00612">
    <property type="entry name" value="Kelch"/>
    <property type="match status" value="6"/>
</dbReference>
<organism evidence="5">
    <name type="scientific">Lamprotornis superbus</name>
    <dbReference type="NCBI Taxonomy" id="245042"/>
    <lineage>
        <taxon>Eukaryota</taxon>
        <taxon>Metazoa</taxon>
        <taxon>Chordata</taxon>
        <taxon>Craniata</taxon>
        <taxon>Vertebrata</taxon>
        <taxon>Euteleostomi</taxon>
        <taxon>Archelosauria</taxon>
        <taxon>Archosauria</taxon>
        <taxon>Dinosauria</taxon>
        <taxon>Saurischia</taxon>
        <taxon>Theropoda</taxon>
        <taxon>Coelurosauria</taxon>
        <taxon>Aves</taxon>
        <taxon>Neognathae</taxon>
        <taxon>Neoaves</taxon>
        <taxon>Telluraves</taxon>
        <taxon>Australaves</taxon>
        <taxon>Passeriformes</taxon>
        <taxon>Sturnidae</taxon>
        <taxon>Lamprotornis</taxon>
    </lineage>
</organism>
<dbReference type="EMBL" id="JADDUC010000186">
    <property type="protein sequence ID" value="KAG0116124.1"/>
    <property type="molecule type" value="Genomic_DNA"/>
</dbReference>
<evidence type="ECO:0000256" key="1">
    <source>
        <dbReference type="ARBA" id="ARBA00022441"/>
    </source>
</evidence>
<comment type="caution">
    <text evidence="5">The sequence shown here is derived from an EMBL/GenBank/DDBJ whole genome shotgun (WGS) entry which is preliminary data.</text>
</comment>
<dbReference type="Pfam" id="PF07707">
    <property type="entry name" value="BACK"/>
    <property type="match status" value="1"/>
</dbReference>
<proteinExistence type="predicted"/>
<sequence>RKMSDRSCSISNELRLEGRFCDVIISVDGVEFKAHKLILSCCSTYFRILFTNWDSADKMVYQIPGISAEMMGLIINYAYTGTVPITEDNVESLLAAADQFNVMGIVSLCCEFLSSRLCFENCIGICRLTDYYHCPDLRAAACVYILHHFEEVSQVSEEFLDLSAEELAHIIEKDELNVRREEAVFEAVLRWITHDPQNRKQYIACLLSKVRLALLQSDYFMNNVKAHEYVKENANCKDLIISALSEIYDLNSYGQSSSVNANPLTRPRLPYAILFAIGGWSGGGATSAIETYDGRTDKWLNIPWEQESPVAYHGSAYLKGHVYVIGGFDGTDYFNIVKRFDPLQKTWQQVAPMHSRRCYVSVTVVDNFIYAMGGFDGYMRLNTAERYDPDTNQWTLITPMHEQRSDASATTLNGKVYICGGFDGDQCLSSAETFDPTTNQWSLIAPMSSRRSGVGVMAYGNHVYAVGGFDGNSRLQSVEAYNPITNAWHAVPSMLNPRSNFGIEVMDGLLFVVGGFNGFSTTVATECYEEDTNEWYDAHSMGITRSAVSCCVVPGLSNVMEYIARQHYYQHSSSMDILFTSSTRSSPLCDIADTSTRSGSAGSSAPEGDSHMAGSGSAAGLWHWGQEHPSLPLGAVAIGLLPVLLINVIAVLPPPDDKHIIFVVTNSCSFNAQNLRGQGFQDFIRGPAGDLSLGLLIVYGVTLGAARCSVVEVGAGNRHLERAVVVDEGQGLHVLPLSGFSIVSDNDSPQPIFAVAVNWGAGGHVHKPVLHGDSFDIPLGKPRFHGASHIYVGLCHGHGVPIQVVVDVRQVDPPVLIDEVAHALAQVVTTLGHAADDHDDVHVLAKAWQQRSRTGGMLQVPRLQVLRAQGMALHGLRHQLHTGLVAQHQPLRFDMASQ</sequence>
<dbReference type="SMART" id="SM00875">
    <property type="entry name" value="BACK"/>
    <property type="match status" value="1"/>
</dbReference>
<dbReference type="CDD" id="cd18240">
    <property type="entry name" value="BTB_POZ_KLHL10"/>
    <property type="match status" value="1"/>
</dbReference>
<dbReference type="PANTHER" id="PTHR45632">
    <property type="entry name" value="LD33804P"/>
    <property type="match status" value="1"/>
</dbReference>
<keyword evidence="1" id="KW-0880">Kelch repeat</keyword>
<reference evidence="5" key="1">
    <citation type="submission" date="2020-10" db="EMBL/GenBank/DDBJ databases">
        <title>Feather gene expression reveals the developmental basis of iridescence in African starlings.</title>
        <authorList>
            <person name="Rubenstein D.R."/>
        </authorList>
    </citation>
    <scope>NUCLEOTIDE SEQUENCE</scope>
    <source>
        <strain evidence="5">SS15</strain>
        <tissue evidence="5">Liver</tissue>
    </source>
</reference>
<dbReference type="Gene3D" id="2.120.10.80">
    <property type="entry name" value="Kelch-type beta propeller"/>
    <property type="match status" value="1"/>
</dbReference>
<dbReference type="InterPro" id="IPR030608">
    <property type="entry name" value="KLHL10_BTB/POZ"/>
</dbReference>
<gene>
    <name evidence="6" type="ORF">IHE44_0010275</name>
    <name evidence="5" type="ORF">IHE44_004700</name>
</gene>
<dbReference type="Pfam" id="PF00651">
    <property type="entry name" value="BTB"/>
    <property type="match status" value="1"/>
</dbReference>